<protein>
    <recommendedName>
        <fullName evidence="4 10">Mediator of RNA polymerase II transcription subunit 7</fullName>
    </recommendedName>
</protein>
<dbReference type="PANTHER" id="PTHR21428:SF11">
    <property type="entry name" value="MEDIATOR OF RNA POLYMERASE II TRANSCRIPTION SUBUNIT 7"/>
    <property type="match status" value="1"/>
</dbReference>
<keyword evidence="5 10" id="KW-0805">Transcription regulation</keyword>
<evidence type="ECO:0000256" key="11">
    <source>
        <dbReference type="SAM" id="Coils"/>
    </source>
</evidence>
<feature type="region of interest" description="Disordered" evidence="12">
    <location>
        <begin position="1"/>
        <end position="27"/>
    </location>
</feature>
<evidence type="ECO:0000256" key="5">
    <source>
        <dbReference type="ARBA" id="ARBA00023015"/>
    </source>
</evidence>
<evidence type="ECO:0000313" key="13">
    <source>
        <dbReference type="EMBL" id="CAD0101079.1"/>
    </source>
</evidence>
<comment type="function">
    <text evidence="9">Component of the Mediator complex, a coactivator involved in the regulated transcription of nearly all RNA polymerase II-dependent genes. Mediator functions as a bridge to convey information from gene-specific regulatory proteins to the basal RNA polymerase II transcription machinery. Mediator is recruited to promoters by direct interactions with regulatory proteins and serves as a scaffold for the assembly of a functional preinitiation complex with RNA polymerase II and the general transcription factors.</text>
</comment>
<reference evidence="13" key="1">
    <citation type="submission" date="2020-06" db="EMBL/GenBank/DDBJ databases">
        <authorList>
            <person name="Onetto C."/>
        </authorList>
    </citation>
    <scope>NUCLEOTIDE SEQUENCE</scope>
</reference>
<dbReference type="GO" id="GO:0016592">
    <property type="term" value="C:mediator complex"/>
    <property type="evidence" value="ECO:0007669"/>
    <property type="project" value="InterPro"/>
</dbReference>
<evidence type="ECO:0000256" key="6">
    <source>
        <dbReference type="ARBA" id="ARBA00023159"/>
    </source>
</evidence>
<evidence type="ECO:0000256" key="7">
    <source>
        <dbReference type="ARBA" id="ARBA00023163"/>
    </source>
</evidence>
<evidence type="ECO:0000256" key="9">
    <source>
        <dbReference type="ARBA" id="ARBA00025687"/>
    </source>
</evidence>
<comment type="caution">
    <text evidence="13">The sequence shown here is derived from an EMBL/GenBank/DDBJ whole genome shotgun (WGS) entry which is preliminary data.</text>
</comment>
<feature type="compositionally biased region" description="Basic and acidic residues" evidence="12">
    <location>
        <begin position="220"/>
        <end position="238"/>
    </location>
</feature>
<dbReference type="PANTHER" id="PTHR21428">
    <property type="entry name" value="MEDIATOR OF RNA POLYMERASE II TRANSCRIPTION SUBUNIT 7"/>
    <property type="match status" value="1"/>
</dbReference>
<dbReference type="Gene3D" id="6.10.140.1520">
    <property type="match status" value="1"/>
</dbReference>
<dbReference type="InterPro" id="IPR044888">
    <property type="entry name" value="Mediatior_Med7_sf"/>
</dbReference>
<dbReference type="EMBL" id="CAIJEO010000013">
    <property type="protein sequence ID" value="CAD0101079.1"/>
    <property type="molecule type" value="Genomic_DNA"/>
</dbReference>
<dbReference type="InterPro" id="IPR009244">
    <property type="entry name" value="Mediatior_Med7"/>
</dbReference>
<evidence type="ECO:0000256" key="2">
    <source>
        <dbReference type="ARBA" id="ARBA00009994"/>
    </source>
</evidence>
<dbReference type="GO" id="GO:0006357">
    <property type="term" value="P:regulation of transcription by RNA polymerase II"/>
    <property type="evidence" value="ECO:0007669"/>
    <property type="project" value="InterPro"/>
</dbReference>
<organism evidence="13 14">
    <name type="scientific">Aureobasidium mustum</name>
    <dbReference type="NCBI Taxonomy" id="2773714"/>
    <lineage>
        <taxon>Eukaryota</taxon>
        <taxon>Fungi</taxon>
        <taxon>Dikarya</taxon>
        <taxon>Ascomycota</taxon>
        <taxon>Pezizomycotina</taxon>
        <taxon>Dothideomycetes</taxon>
        <taxon>Dothideomycetidae</taxon>
        <taxon>Dothideales</taxon>
        <taxon>Saccotheciaceae</taxon>
        <taxon>Aureobasidium</taxon>
    </lineage>
</organism>
<dbReference type="AlphaFoldDB" id="A0A9N8PP28"/>
<evidence type="ECO:0000256" key="1">
    <source>
        <dbReference type="ARBA" id="ARBA00004123"/>
    </source>
</evidence>
<keyword evidence="6 10" id="KW-0010">Activator</keyword>
<feature type="coiled-coil region" evidence="11">
    <location>
        <begin position="176"/>
        <end position="203"/>
    </location>
</feature>
<proteinExistence type="inferred from homology"/>
<feature type="region of interest" description="Disordered" evidence="12">
    <location>
        <begin position="214"/>
        <end position="238"/>
    </location>
</feature>
<dbReference type="SUPFAM" id="SSF140718">
    <property type="entry name" value="Mediator hinge subcomplex-like"/>
    <property type="match status" value="1"/>
</dbReference>
<dbReference type="GO" id="GO:0003712">
    <property type="term" value="F:transcription coregulator activity"/>
    <property type="evidence" value="ECO:0007669"/>
    <property type="project" value="InterPro"/>
</dbReference>
<evidence type="ECO:0000256" key="10">
    <source>
        <dbReference type="RuleBase" id="RU364060"/>
    </source>
</evidence>
<dbReference type="Gene3D" id="6.10.140.200">
    <property type="match status" value="1"/>
</dbReference>
<dbReference type="InterPro" id="IPR037212">
    <property type="entry name" value="Med7/Med21-like"/>
</dbReference>
<feature type="compositionally biased region" description="Basic and acidic residues" evidence="12">
    <location>
        <begin position="16"/>
        <end position="25"/>
    </location>
</feature>
<dbReference type="OrthoDB" id="10253553at2759"/>
<dbReference type="GO" id="GO:0070847">
    <property type="term" value="C:core mediator complex"/>
    <property type="evidence" value="ECO:0007669"/>
    <property type="project" value="TreeGrafter"/>
</dbReference>
<evidence type="ECO:0000313" key="14">
    <source>
        <dbReference type="Proteomes" id="UP000714618"/>
    </source>
</evidence>
<keyword evidence="14" id="KW-1185">Reference proteome</keyword>
<comment type="subcellular location">
    <subcellularLocation>
        <location evidence="1 10">Nucleus</location>
    </subcellularLocation>
</comment>
<gene>
    <name evidence="13" type="ORF">AWRI4233_LOCUS9904</name>
</gene>
<comment type="similarity">
    <text evidence="2 10">Belongs to the Mediator complex subunit 7 family.</text>
</comment>
<evidence type="ECO:0000256" key="3">
    <source>
        <dbReference type="ARBA" id="ARBA00011837"/>
    </source>
</evidence>
<keyword evidence="8 10" id="KW-0539">Nucleus</keyword>
<dbReference type="Pfam" id="PF05983">
    <property type="entry name" value="Med7"/>
    <property type="match status" value="2"/>
</dbReference>
<keyword evidence="7 10" id="KW-0804">Transcription</keyword>
<evidence type="ECO:0000256" key="4">
    <source>
        <dbReference type="ARBA" id="ARBA00020631"/>
    </source>
</evidence>
<sequence length="251" mass="28337">MVSVKEPEEGLLLESRASEPKEQGGVRDSTFDQQFANSNRNSMADQAQARMLSAAFPTPPPYYKHFTKQNVTKVRQIRKEAATNTNQVDVESLPAELRYLIPPEPPADGRYKSFGALHDVRTLTRAVLLNFLELVGTLSVNPTQGPEKVEHLQTLFYNLHDLINRYRPHQARESLIMTMEDQLDKIRAQIKGVNAAKDRMQQVLGDIRSNAISDNIETPAKQEKASESEAPRLTDSIHKAMYDALEHDLDD</sequence>
<accession>A0A9N8PP28</accession>
<name>A0A9N8PP28_9PEZI</name>
<keyword evidence="11" id="KW-0175">Coiled coil</keyword>
<evidence type="ECO:0000256" key="8">
    <source>
        <dbReference type="ARBA" id="ARBA00023242"/>
    </source>
</evidence>
<comment type="subunit">
    <text evidence="3 10">Component of the Mediator complex.</text>
</comment>
<dbReference type="Proteomes" id="UP000714618">
    <property type="component" value="Unassembled WGS sequence"/>
</dbReference>
<evidence type="ECO:0000256" key="12">
    <source>
        <dbReference type="SAM" id="MobiDB-lite"/>
    </source>
</evidence>